<protein>
    <submittedName>
        <fullName evidence="1">Uncharacterized protein</fullName>
    </submittedName>
</protein>
<dbReference type="Proteomes" id="UP000193964">
    <property type="component" value="Unassembled WGS sequence"/>
</dbReference>
<comment type="caution">
    <text evidence="1">The sequence shown here is derived from an EMBL/GenBank/DDBJ whole genome shotgun (WGS) entry which is preliminary data.</text>
</comment>
<sequence length="112" mass="12391">MTDERCRPIAGREINDKTVRSTIAIDSDRALRLVLASLKGDEDSRSRILDSEAGDCPSCLRGIAVSMAGMFASSIEMENDEESDDGLVGTDKAIRRIEWMISRGIEKRLTDQ</sequence>
<dbReference type="RefSeq" id="WP_085142856.1">
    <property type="nucleotide sequence ID" value="NZ_JACKUA010000019.1"/>
</dbReference>
<evidence type="ECO:0000313" key="2">
    <source>
        <dbReference type="Proteomes" id="UP000193964"/>
    </source>
</evidence>
<dbReference type="EMBL" id="LQQA01000006">
    <property type="protein sequence ID" value="ORX17716.1"/>
    <property type="molecule type" value="Genomic_DNA"/>
</dbReference>
<dbReference type="AlphaFoldDB" id="A0A1X2FH08"/>
<organism evidence="1 2">
    <name type="scientific">Mycolicibacterium wolinskyi</name>
    <dbReference type="NCBI Taxonomy" id="59750"/>
    <lineage>
        <taxon>Bacteria</taxon>
        <taxon>Bacillati</taxon>
        <taxon>Actinomycetota</taxon>
        <taxon>Actinomycetes</taxon>
        <taxon>Mycobacteriales</taxon>
        <taxon>Mycobacteriaceae</taxon>
        <taxon>Mycolicibacterium</taxon>
    </lineage>
</organism>
<proteinExistence type="predicted"/>
<reference evidence="1 2" key="1">
    <citation type="submission" date="2016-01" db="EMBL/GenBank/DDBJ databases">
        <title>The new phylogeny of the genus Mycobacterium.</title>
        <authorList>
            <person name="Tarcisio F."/>
            <person name="Conor M."/>
            <person name="Antonella G."/>
            <person name="Elisabetta G."/>
            <person name="Giulia F.S."/>
            <person name="Sara T."/>
            <person name="Anna F."/>
            <person name="Clotilde B."/>
            <person name="Roberto B."/>
            <person name="Veronica D.S."/>
            <person name="Fabio R."/>
            <person name="Monica P."/>
            <person name="Olivier J."/>
            <person name="Enrico T."/>
            <person name="Nicola S."/>
        </authorList>
    </citation>
    <scope>NUCLEOTIDE SEQUENCE [LARGE SCALE GENOMIC DNA]</scope>
    <source>
        <strain evidence="1 2">ATCC 700010</strain>
    </source>
</reference>
<accession>A0A1X2FH08</accession>
<name>A0A1X2FH08_9MYCO</name>
<gene>
    <name evidence="1" type="ORF">AWC31_14830</name>
</gene>
<evidence type="ECO:0000313" key="1">
    <source>
        <dbReference type="EMBL" id="ORX17716.1"/>
    </source>
</evidence>